<reference evidence="1 2" key="1">
    <citation type="submission" date="2024-11" db="EMBL/GenBank/DDBJ databases">
        <title>A near-complete genome assembly of Cinchona calisaya.</title>
        <authorList>
            <person name="Lian D.C."/>
            <person name="Zhao X.W."/>
            <person name="Wei L."/>
        </authorList>
    </citation>
    <scope>NUCLEOTIDE SEQUENCE [LARGE SCALE GENOMIC DNA]</scope>
    <source>
        <tissue evidence="1">Nenye</tissue>
    </source>
</reference>
<proteinExistence type="predicted"/>
<dbReference type="EMBL" id="JBJUIK010000009">
    <property type="protein sequence ID" value="KAL3518456.1"/>
    <property type="molecule type" value="Genomic_DNA"/>
</dbReference>
<name>A0ABD2ZHY8_9GENT</name>
<protein>
    <recommendedName>
        <fullName evidence="3">RNase H type-1 domain-containing protein</fullName>
    </recommendedName>
</protein>
<gene>
    <name evidence="1" type="ORF">ACH5RR_021045</name>
</gene>
<organism evidence="1 2">
    <name type="scientific">Cinchona calisaya</name>
    <dbReference type="NCBI Taxonomy" id="153742"/>
    <lineage>
        <taxon>Eukaryota</taxon>
        <taxon>Viridiplantae</taxon>
        <taxon>Streptophyta</taxon>
        <taxon>Embryophyta</taxon>
        <taxon>Tracheophyta</taxon>
        <taxon>Spermatophyta</taxon>
        <taxon>Magnoliopsida</taxon>
        <taxon>eudicotyledons</taxon>
        <taxon>Gunneridae</taxon>
        <taxon>Pentapetalae</taxon>
        <taxon>asterids</taxon>
        <taxon>lamiids</taxon>
        <taxon>Gentianales</taxon>
        <taxon>Rubiaceae</taxon>
        <taxon>Cinchonoideae</taxon>
        <taxon>Cinchoneae</taxon>
        <taxon>Cinchona</taxon>
    </lineage>
</organism>
<sequence>MSVGVQRVQPVRTSRRHNRVQCTSCSTESSNGNQAEITIEIAAATDTAINRSGYGIIVKDRLGKMLQIWAERREGYNEQSTLEAEVVRAAMTLALTIGWGQRGVQVVKQNAGE</sequence>
<dbReference type="AlphaFoldDB" id="A0ABD2ZHY8"/>
<evidence type="ECO:0000313" key="2">
    <source>
        <dbReference type="Proteomes" id="UP001630127"/>
    </source>
</evidence>
<dbReference type="Proteomes" id="UP001630127">
    <property type="component" value="Unassembled WGS sequence"/>
</dbReference>
<evidence type="ECO:0000313" key="1">
    <source>
        <dbReference type="EMBL" id="KAL3518456.1"/>
    </source>
</evidence>
<accession>A0ABD2ZHY8</accession>
<keyword evidence="2" id="KW-1185">Reference proteome</keyword>
<evidence type="ECO:0008006" key="3">
    <source>
        <dbReference type="Google" id="ProtNLM"/>
    </source>
</evidence>
<comment type="caution">
    <text evidence="1">The sequence shown here is derived from an EMBL/GenBank/DDBJ whole genome shotgun (WGS) entry which is preliminary data.</text>
</comment>